<dbReference type="PANTHER" id="PTHR47331">
    <property type="entry name" value="PHD-TYPE DOMAIN-CONTAINING PROTEIN"/>
    <property type="match status" value="1"/>
</dbReference>
<organism evidence="2 3">
    <name type="scientific">Rhamnusium bicolor</name>
    <dbReference type="NCBI Taxonomy" id="1586634"/>
    <lineage>
        <taxon>Eukaryota</taxon>
        <taxon>Metazoa</taxon>
        <taxon>Ecdysozoa</taxon>
        <taxon>Arthropoda</taxon>
        <taxon>Hexapoda</taxon>
        <taxon>Insecta</taxon>
        <taxon>Pterygota</taxon>
        <taxon>Neoptera</taxon>
        <taxon>Endopterygota</taxon>
        <taxon>Coleoptera</taxon>
        <taxon>Polyphaga</taxon>
        <taxon>Cucujiformia</taxon>
        <taxon>Chrysomeloidea</taxon>
        <taxon>Cerambycidae</taxon>
        <taxon>Lepturinae</taxon>
        <taxon>Rhagiini</taxon>
        <taxon>Rhamnusium</taxon>
    </lineage>
</organism>
<protein>
    <recommendedName>
        <fullName evidence="1">DUF5641 domain-containing protein</fullName>
    </recommendedName>
</protein>
<evidence type="ECO:0000313" key="2">
    <source>
        <dbReference type="EMBL" id="KAJ8933173.1"/>
    </source>
</evidence>
<dbReference type="Pfam" id="PF18701">
    <property type="entry name" value="DUF5641"/>
    <property type="match status" value="1"/>
</dbReference>
<keyword evidence="3" id="KW-1185">Reference proteome</keyword>
<accession>A0AAV8X2B1</accession>
<sequence length="295" mass="33500">MADADTMKQFIRIRGSVKQKLTMLEKFVNTIKTSEPDKRSPLSEIELKYSNYESILKEFDNIQLKIEIHCEEAQLAENYKERENFETKSKPFDKKIGSLTLSEMEAAHITLIKIAQLQSFKEEISILSKDHYLPPKHKLSSLTPYLDDNGIVRVGGRLKYSSLPGDIRHPILLSANHDLTKLIFCYKHKCLLHPGPQLLLAAVRQTYWPIGGKHLAKRIVRNSKAPTELKVGTLVLIKNDNQPSNKWLLGRVQGLFPGRDQVSRVAEVKTSNGVVKRSVRHLYPLPLQDAVSSAI</sequence>
<evidence type="ECO:0000313" key="3">
    <source>
        <dbReference type="Proteomes" id="UP001162156"/>
    </source>
</evidence>
<dbReference type="EMBL" id="JANEYF010003908">
    <property type="protein sequence ID" value="KAJ8933173.1"/>
    <property type="molecule type" value="Genomic_DNA"/>
</dbReference>
<dbReference type="Proteomes" id="UP001162156">
    <property type="component" value="Unassembled WGS sequence"/>
</dbReference>
<proteinExistence type="predicted"/>
<gene>
    <name evidence="2" type="ORF">NQ314_014167</name>
</gene>
<evidence type="ECO:0000259" key="1">
    <source>
        <dbReference type="Pfam" id="PF18701"/>
    </source>
</evidence>
<dbReference type="InterPro" id="IPR040676">
    <property type="entry name" value="DUF5641"/>
</dbReference>
<reference evidence="2" key="1">
    <citation type="journal article" date="2023" name="Insect Mol. Biol.">
        <title>Genome sequencing provides insights into the evolution of gene families encoding plant cell wall-degrading enzymes in longhorned beetles.</title>
        <authorList>
            <person name="Shin N.R."/>
            <person name="Okamura Y."/>
            <person name="Kirsch R."/>
            <person name="Pauchet Y."/>
        </authorList>
    </citation>
    <scope>NUCLEOTIDE SEQUENCE</scope>
    <source>
        <strain evidence="2">RBIC_L_NR</strain>
    </source>
</reference>
<comment type="caution">
    <text evidence="2">The sequence shown here is derived from an EMBL/GenBank/DDBJ whole genome shotgun (WGS) entry which is preliminary data.</text>
</comment>
<dbReference type="AlphaFoldDB" id="A0AAV8X2B1"/>
<feature type="domain" description="DUF5641" evidence="1">
    <location>
        <begin position="222"/>
        <end position="285"/>
    </location>
</feature>
<name>A0AAV8X2B1_9CUCU</name>